<keyword evidence="1" id="KW-0812">Transmembrane</keyword>
<dbReference type="RefSeq" id="WP_168036175.1">
    <property type="nucleotide sequence ID" value="NZ_JAATJH010000001.1"/>
</dbReference>
<dbReference type="GO" id="GO:0050520">
    <property type="term" value="F:phosphatidylcholine synthase activity"/>
    <property type="evidence" value="ECO:0007669"/>
    <property type="project" value="UniProtKB-EC"/>
</dbReference>
<keyword evidence="3" id="KW-1185">Reference proteome</keyword>
<keyword evidence="1" id="KW-0472">Membrane</keyword>
<dbReference type="Proteomes" id="UP000770785">
    <property type="component" value="Unassembled WGS sequence"/>
</dbReference>
<dbReference type="EMBL" id="JAATJH010000001">
    <property type="protein sequence ID" value="NJC25423.1"/>
    <property type="molecule type" value="Genomic_DNA"/>
</dbReference>
<feature type="transmembrane region" description="Helical" evidence="1">
    <location>
        <begin position="178"/>
        <end position="200"/>
    </location>
</feature>
<keyword evidence="1" id="KW-1133">Transmembrane helix</keyword>
<dbReference type="EC" id="2.7.8.24" evidence="2"/>
<dbReference type="InterPro" id="IPR043130">
    <property type="entry name" value="CDP-OH_PTrfase_TM_dom"/>
</dbReference>
<evidence type="ECO:0000313" key="3">
    <source>
        <dbReference type="Proteomes" id="UP000770785"/>
    </source>
</evidence>
<feature type="transmembrane region" description="Helical" evidence="1">
    <location>
        <begin position="72"/>
        <end position="91"/>
    </location>
</feature>
<feature type="transmembrane region" description="Helical" evidence="1">
    <location>
        <begin position="97"/>
        <end position="115"/>
    </location>
</feature>
<dbReference type="Gene3D" id="1.20.120.1760">
    <property type="match status" value="1"/>
</dbReference>
<evidence type="ECO:0000313" key="2">
    <source>
        <dbReference type="EMBL" id="NJC25423.1"/>
    </source>
</evidence>
<reference evidence="2 3" key="1">
    <citation type="submission" date="2020-03" db="EMBL/GenBank/DDBJ databases">
        <title>Genomic Encyclopedia of Type Strains, Phase IV (KMG-IV): sequencing the most valuable type-strain genomes for metagenomic binning, comparative biology and taxonomic classification.</title>
        <authorList>
            <person name="Goeker M."/>
        </authorList>
    </citation>
    <scope>NUCLEOTIDE SEQUENCE [LARGE SCALE GENOMIC DNA]</scope>
    <source>
        <strain evidence="2 3">DSM 105096</strain>
    </source>
</reference>
<organism evidence="2 3">
    <name type="scientific">Neolewinella antarctica</name>
    <dbReference type="NCBI Taxonomy" id="442734"/>
    <lineage>
        <taxon>Bacteria</taxon>
        <taxon>Pseudomonadati</taxon>
        <taxon>Bacteroidota</taxon>
        <taxon>Saprospiria</taxon>
        <taxon>Saprospirales</taxon>
        <taxon>Lewinellaceae</taxon>
        <taxon>Neolewinella</taxon>
    </lineage>
</organism>
<accession>A0ABX0X8V6</accession>
<feature type="transmembrane region" description="Helical" evidence="1">
    <location>
        <begin position="34"/>
        <end position="52"/>
    </location>
</feature>
<name>A0ABX0X8V6_9BACT</name>
<evidence type="ECO:0000256" key="1">
    <source>
        <dbReference type="SAM" id="Phobius"/>
    </source>
</evidence>
<comment type="caution">
    <text evidence="2">The sequence shown here is derived from an EMBL/GenBank/DDBJ whole genome shotgun (WGS) entry which is preliminary data.</text>
</comment>
<feature type="transmembrane region" description="Helical" evidence="1">
    <location>
        <begin position="151"/>
        <end position="171"/>
    </location>
</feature>
<feature type="transmembrane region" description="Helical" evidence="1">
    <location>
        <begin position="127"/>
        <end position="145"/>
    </location>
</feature>
<gene>
    <name evidence="2" type="ORF">GGR27_000904</name>
</gene>
<protein>
    <submittedName>
        <fullName evidence="2">Phosphatidylcholine synthase</fullName>
        <ecNumber evidence="2">2.7.8.24</ecNumber>
    </submittedName>
</protein>
<keyword evidence="2" id="KW-0808">Transferase</keyword>
<sequence>MQKLAAWSVHIFTASGLLAGFMGLLAAVDGDYRMAMFWMLATLVIDGVDGTFARMANVQEVLPDVSGKQIDYVIDFFTYAILPAYLFWVAIDMPDTPRLLGSFAMLLSAAIYYGLEGMVSADGKHFVGFPVLWNMVVYVLIFVTPDLAWPLVLGFVVLLAVLHFVPILVPYPSRGGRWWVLTIVNTVAFIVLAAVNVWYYPEPVAWARWATLVTVVYYTVLTVMDTATVRRK</sequence>
<feature type="transmembrane region" description="Helical" evidence="1">
    <location>
        <begin position="206"/>
        <end position="224"/>
    </location>
</feature>
<proteinExistence type="predicted"/>
<feature type="transmembrane region" description="Helical" evidence="1">
    <location>
        <begin position="7"/>
        <end position="28"/>
    </location>
</feature>